<evidence type="ECO:0000313" key="2">
    <source>
        <dbReference type="EMBL" id="TQV90025.1"/>
    </source>
</evidence>
<dbReference type="PANTHER" id="PTHR23225">
    <property type="entry name" value="ZINC FINGER PROTEIN"/>
    <property type="match status" value="1"/>
</dbReference>
<sequence length="106" mass="11647">MQQTCLIQRRYPPQRSSCPKPGCARDFKGPAAWNEWTEHVGRHMEKGEGGNLGVDNLLLRYALDEGIIESVGDKEYKLSQILGGGAPSQPASQAMSETHEPLATRP</sequence>
<organism evidence="2 3">
    <name type="scientific">Cordyceps javanica</name>
    <dbReference type="NCBI Taxonomy" id="43265"/>
    <lineage>
        <taxon>Eukaryota</taxon>
        <taxon>Fungi</taxon>
        <taxon>Dikarya</taxon>
        <taxon>Ascomycota</taxon>
        <taxon>Pezizomycotina</taxon>
        <taxon>Sordariomycetes</taxon>
        <taxon>Hypocreomycetidae</taxon>
        <taxon>Hypocreales</taxon>
        <taxon>Cordycipitaceae</taxon>
        <taxon>Cordyceps</taxon>
    </lineage>
</organism>
<evidence type="ECO:0000256" key="1">
    <source>
        <dbReference type="SAM" id="MobiDB-lite"/>
    </source>
</evidence>
<protein>
    <submittedName>
        <fullName evidence="2">C2H2 finger domain-containing protein</fullName>
    </submittedName>
</protein>
<name>A0A545UKN4_9HYPO</name>
<feature type="region of interest" description="Disordered" evidence="1">
    <location>
        <begin position="81"/>
        <end position="106"/>
    </location>
</feature>
<dbReference type="PANTHER" id="PTHR23225:SF2">
    <property type="entry name" value="AT09679P-RELATED"/>
    <property type="match status" value="1"/>
</dbReference>
<proteinExistence type="predicted"/>
<accession>A0A545UKN4</accession>
<dbReference type="EMBL" id="SPUK01000042">
    <property type="protein sequence ID" value="TQV90025.1"/>
    <property type="molecule type" value="Genomic_DNA"/>
</dbReference>
<comment type="caution">
    <text evidence="2">The sequence shown here is derived from an EMBL/GenBank/DDBJ whole genome shotgun (WGS) entry which is preliminary data.</text>
</comment>
<reference evidence="2 3" key="1">
    <citation type="journal article" date="2019" name="Appl. Microbiol. Biotechnol.">
        <title>Genome sequence of Isaria javanica and comparative genome analysis insights into family S53 peptidase evolution in fungal entomopathogens.</title>
        <authorList>
            <person name="Lin R."/>
            <person name="Zhang X."/>
            <person name="Xin B."/>
            <person name="Zou M."/>
            <person name="Gao Y."/>
            <person name="Qin F."/>
            <person name="Hu Q."/>
            <person name="Xie B."/>
            <person name="Cheng X."/>
        </authorList>
    </citation>
    <scope>NUCLEOTIDE SEQUENCE [LARGE SCALE GENOMIC DNA]</scope>
    <source>
        <strain evidence="2 3">IJ1G</strain>
    </source>
</reference>
<feature type="compositionally biased region" description="Basic and acidic residues" evidence="1">
    <location>
        <begin position="97"/>
        <end position="106"/>
    </location>
</feature>
<evidence type="ECO:0000313" key="3">
    <source>
        <dbReference type="Proteomes" id="UP000315783"/>
    </source>
</evidence>
<dbReference type="STRING" id="43265.A0A545UKN4"/>
<gene>
    <name evidence="2" type="ORF">IF1G_11302</name>
</gene>
<dbReference type="InterPro" id="IPR039970">
    <property type="entry name" value="TF_Grauzone"/>
</dbReference>
<dbReference type="AlphaFoldDB" id="A0A545UKN4"/>
<dbReference type="GO" id="GO:0003700">
    <property type="term" value="F:DNA-binding transcription factor activity"/>
    <property type="evidence" value="ECO:0007669"/>
    <property type="project" value="InterPro"/>
</dbReference>
<dbReference type="Proteomes" id="UP000315783">
    <property type="component" value="Unassembled WGS sequence"/>
</dbReference>
<keyword evidence="3" id="KW-1185">Reference proteome</keyword>